<evidence type="ECO:0000259" key="3">
    <source>
        <dbReference type="PROSITE" id="PS51228"/>
    </source>
</evidence>
<name>A0A5M8PMV0_9LECA</name>
<evidence type="ECO:0000313" key="5">
    <source>
        <dbReference type="Proteomes" id="UP000324767"/>
    </source>
</evidence>
<evidence type="ECO:0000256" key="2">
    <source>
        <dbReference type="SAM" id="MobiDB-lite"/>
    </source>
</evidence>
<dbReference type="GO" id="GO:0000062">
    <property type="term" value="F:fatty-acyl-CoA binding"/>
    <property type="evidence" value="ECO:0007669"/>
    <property type="project" value="InterPro"/>
</dbReference>
<dbReference type="Proteomes" id="UP000324767">
    <property type="component" value="Unassembled WGS sequence"/>
</dbReference>
<comment type="caution">
    <text evidence="4">The sequence shown here is derived from an EMBL/GenBank/DDBJ whole genome shotgun (WGS) entry which is preliminary data.</text>
</comment>
<sequence>MSDSVDRVFVHALNTVKKIPRTGSARPPSSDRLKLYGLYKQSMEGDVEGVMPRPSGDSAEAEREKWTAWSAQHGLSRTEAKRRYISTLISTMQQYASTTPSARSLVADLEFVWDQIKPRSASSPPHPRPAPAGPASEASSSSSADLATALRPADPAPARRLDELRSRKWRARMEQALLRLATEVAALREQLEAERVGRRRRREGLWAWTLGW</sequence>
<protein>
    <recommendedName>
        <fullName evidence="3">ACB domain-containing protein</fullName>
    </recommendedName>
</protein>
<dbReference type="Gene3D" id="1.20.80.10">
    <property type="match status" value="1"/>
</dbReference>
<dbReference type="InterPro" id="IPR035984">
    <property type="entry name" value="Acyl-CoA-binding_sf"/>
</dbReference>
<evidence type="ECO:0000313" key="4">
    <source>
        <dbReference type="EMBL" id="KAA6409814.1"/>
    </source>
</evidence>
<dbReference type="OrthoDB" id="346910at2759"/>
<gene>
    <name evidence="4" type="ORF">FRX48_06426</name>
</gene>
<feature type="domain" description="ACB" evidence="3">
    <location>
        <begin position="5"/>
        <end position="97"/>
    </location>
</feature>
<dbReference type="InterPro" id="IPR000582">
    <property type="entry name" value="Acyl-CoA-binding_protein"/>
</dbReference>
<dbReference type="PRINTS" id="PR00689">
    <property type="entry name" value="ACOABINDINGP"/>
</dbReference>
<dbReference type="InterPro" id="IPR014352">
    <property type="entry name" value="FERM/acyl-CoA-bd_prot_sf"/>
</dbReference>
<dbReference type="Pfam" id="PF00887">
    <property type="entry name" value="ACBP"/>
    <property type="match status" value="1"/>
</dbReference>
<feature type="compositionally biased region" description="Low complexity" evidence="2">
    <location>
        <begin position="133"/>
        <end position="156"/>
    </location>
</feature>
<dbReference type="PANTHER" id="PTHR23310:SF133">
    <property type="entry name" value="COA BINDING PROTEIN, PUTATIVE (AFU_ORTHOLOGUE AFUA_1G12300)-RELATED"/>
    <property type="match status" value="1"/>
</dbReference>
<proteinExistence type="predicted"/>
<dbReference type="GO" id="GO:0006631">
    <property type="term" value="P:fatty acid metabolic process"/>
    <property type="evidence" value="ECO:0007669"/>
    <property type="project" value="TreeGrafter"/>
</dbReference>
<keyword evidence="1" id="KW-0446">Lipid-binding</keyword>
<dbReference type="AlphaFoldDB" id="A0A5M8PMV0"/>
<dbReference type="PROSITE" id="PS51228">
    <property type="entry name" value="ACB_2"/>
    <property type="match status" value="1"/>
</dbReference>
<dbReference type="PANTHER" id="PTHR23310">
    <property type="entry name" value="ACYL-COA-BINDING PROTEIN, ACBP"/>
    <property type="match status" value="1"/>
</dbReference>
<evidence type="ECO:0000256" key="1">
    <source>
        <dbReference type="ARBA" id="ARBA00023121"/>
    </source>
</evidence>
<accession>A0A5M8PMV0</accession>
<dbReference type="EMBL" id="VXIT01000010">
    <property type="protein sequence ID" value="KAA6409814.1"/>
    <property type="molecule type" value="Genomic_DNA"/>
</dbReference>
<feature type="region of interest" description="Disordered" evidence="2">
    <location>
        <begin position="118"/>
        <end position="159"/>
    </location>
</feature>
<dbReference type="SUPFAM" id="SSF47027">
    <property type="entry name" value="Acyl-CoA binding protein"/>
    <property type="match status" value="1"/>
</dbReference>
<reference evidence="4 5" key="1">
    <citation type="submission" date="2019-09" db="EMBL/GenBank/DDBJ databases">
        <title>The hologenome of the rock-dwelling lichen Lasallia pustulata.</title>
        <authorList>
            <person name="Greshake Tzovaras B."/>
            <person name="Segers F."/>
            <person name="Bicker A."/>
            <person name="Dal Grande F."/>
            <person name="Otte J."/>
            <person name="Hankeln T."/>
            <person name="Schmitt I."/>
            <person name="Ebersberger I."/>
        </authorList>
    </citation>
    <scope>NUCLEOTIDE SEQUENCE [LARGE SCALE GENOMIC DNA]</scope>
    <source>
        <strain evidence="4">A1-1</strain>
    </source>
</reference>
<organism evidence="4 5">
    <name type="scientific">Lasallia pustulata</name>
    <dbReference type="NCBI Taxonomy" id="136370"/>
    <lineage>
        <taxon>Eukaryota</taxon>
        <taxon>Fungi</taxon>
        <taxon>Dikarya</taxon>
        <taxon>Ascomycota</taxon>
        <taxon>Pezizomycotina</taxon>
        <taxon>Lecanoromycetes</taxon>
        <taxon>OSLEUM clade</taxon>
        <taxon>Umbilicariomycetidae</taxon>
        <taxon>Umbilicariales</taxon>
        <taxon>Umbilicariaceae</taxon>
        <taxon>Lasallia</taxon>
    </lineage>
</organism>